<protein>
    <recommendedName>
        <fullName evidence="3">L,D-TPase catalytic domain-containing protein</fullName>
    </recommendedName>
</protein>
<dbReference type="PANTHER" id="PTHR38589">
    <property type="entry name" value="BLR0621 PROTEIN"/>
    <property type="match status" value="1"/>
</dbReference>
<accession>A0A506U5B8</accession>
<dbReference type="Pfam" id="PF03734">
    <property type="entry name" value="YkuD"/>
    <property type="match status" value="1"/>
</dbReference>
<feature type="compositionally biased region" description="Polar residues" evidence="2">
    <location>
        <begin position="1"/>
        <end position="10"/>
    </location>
</feature>
<keyword evidence="1" id="KW-0133">Cell shape</keyword>
<name>A0A506U5B8_9HYPH</name>
<dbReference type="AlphaFoldDB" id="A0A506U5B8"/>
<keyword evidence="1" id="KW-0961">Cell wall biogenesis/degradation</keyword>
<evidence type="ECO:0000259" key="3">
    <source>
        <dbReference type="PROSITE" id="PS52029"/>
    </source>
</evidence>
<gene>
    <name evidence="4" type="ORF">FJU11_10970</name>
</gene>
<dbReference type="CDD" id="cd16913">
    <property type="entry name" value="YkuD_like"/>
    <property type="match status" value="1"/>
</dbReference>
<dbReference type="InterPro" id="IPR005490">
    <property type="entry name" value="LD_TPept_cat_dom"/>
</dbReference>
<comment type="pathway">
    <text evidence="1">Cell wall biogenesis; peptidoglycan biosynthesis.</text>
</comment>
<feature type="active site" description="Nucleophile" evidence="1">
    <location>
        <position position="159"/>
    </location>
</feature>
<comment type="caution">
    <text evidence="4">The sequence shown here is derived from an EMBL/GenBank/DDBJ whole genome shotgun (WGS) entry which is preliminary data.</text>
</comment>
<dbReference type="PROSITE" id="PS52029">
    <property type="entry name" value="LD_TPASE"/>
    <property type="match status" value="1"/>
</dbReference>
<feature type="active site" description="Proton donor/acceptor" evidence="1">
    <location>
        <position position="147"/>
    </location>
</feature>
<evidence type="ECO:0000313" key="4">
    <source>
        <dbReference type="EMBL" id="TPW27749.1"/>
    </source>
</evidence>
<reference evidence="4 5" key="1">
    <citation type="submission" date="2019-06" db="EMBL/GenBank/DDBJ databases">
        <authorList>
            <person name="Li M."/>
        </authorList>
    </citation>
    <scope>NUCLEOTIDE SEQUENCE [LARGE SCALE GENOMIC DNA]</scope>
    <source>
        <strain evidence="4 5">BGMRC6574</strain>
    </source>
</reference>
<proteinExistence type="predicted"/>
<organism evidence="4 5">
    <name type="scientific">Pararhizobium mangrovi</name>
    <dbReference type="NCBI Taxonomy" id="2590452"/>
    <lineage>
        <taxon>Bacteria</taxon>
        <taxon>Pseudomonadati</taxon>
        <taxon>Pseudomonadota</taxon>
        <taxon>Alphaproteobacteria</taxon>
        <taxon>Hyphomicrobiales</taxon>
        <taxon>Rhizobiaceae</taxon>
        <taxon>Rhizobium/Agrobacterium group</taxon>
        <taxon>Pararhizobium</taxon>
    </lineage>
</organism>
<evidence type="ECO:0000256" key="1">
    <source>
        <dbReference type="PROSITE-ProRule" id="PRU01373"/>
    </source>
</evidence>
<dbReference type="GO" id="GO:0016740">
    <property type="term" value="F:transferase activity"/>
    <property type="evidence" value="ECO:0007669"/>
    <property type="project" value="InterPro"/>
</dbReference>
<feature type="domain" description="L,D-TPase catalytic" evidence="3">
    <location>
        <begin position="14"/>
        <end position="183"/>
    </location>
</feature>
<feature type="region of interest" description="Disordered" evidence="2">
    <location>
        <begin position="1"/>
        <end position="23"/>
    </location>
</feature>
<evidence type="ECO:0000313" key="5">
    <source>
        <dbReference type="Proteomes" id="UP000320314"/>
    </source>
</evidence>
<dbReference type="EMBL" id="VHLH01000019">
    <property type="protein sequence ID" value="TPW27749.1"/>
    <property type="molecule type" value="Genomic_DNA"/>
</dbReference>
<dbReference type="OrthoDB" id="9804204at2"/>
<keyword evidence="1" id="KW-0573">Peptidoglycan synthesis</keyword>
<dbReference type="RefSeq" id="WP_141167094.1">
    <property type="nucleotide sequence ID" value="NZ_VHLH01000019.1"/>
</dbReference>
<dbReference type="GO" id="GO:0008360">
    <property type="term" value="P:regulation of cell shape"/>
    <property type="evidence" value="ECO:0007669"/>
    <property type="project" value="UniProtKB-UniRule"/>
</dbReference>
<dbReference type="GO" id="GO:0071555">
    <property type="term" value="P:cell wall organization"/>
    <property type="evidence" value="ECO:0007669"/>
    <property type="project" value="UniProtKB-UniRule"/>
</dbReference>
<dbReference type="GO" id="GO:0009252">
    <property type="term" value="P:peptidoglycan biosynthetic process"/>
    <property type="evidence" value="ECO:0007669"/>
    <property type="project" value="UniProtKB-KW"/>
</dbReference>
<dbReference type="Proteomes" id="UP000320314">
    <property type="component" value="Unassembled WGS sequence"/>
</dbReference>
<sequence length="183" mass="20298">MKGKNLNNPERTPGILSVRRSPRSQTHAIAHFASMRFPAIIGRGGVTSHKREGDGATPRAPMRLRYGFYRADRVARPVTRLPMRAIRADDGWCDAPGHPAYNTPVRLPFSASHERLMREDRLYDVCIVLDWNLTERRRNAGSAIFLHQTSPDGTPTAGCIALDPAALRLVLAHAGQETLVVVE</sequence>
<evidence type="ECO:0000256" key="2">
    <source>
        <dbReference type="SAM" id="MobiDB-lite"/>
    </source>
</evidence>
<dbReference type="PANTHER" id="PTHR38589:SF1">
    <property type="entry name" value="BLR0621 PROTEIN"/>
    <property type="match status" value="1"/>
</dbReference>
<keyword evidence="5" id="KW-1185">Reference proteome</keyword>